<reference evidence="2 3" key="1">
    <citation type="submission" date="2017-07" db="EMBL/GenBank/DDBJ databases">
        <title>Whole genome sequence of Azospirillum brasilense 2A1, a potential biofertilizer strain.</title>
        <authorList>
            <person name="Fontana C.A."/>
            <person name="Toffoli L.M."/>
            <person name="Salazar S.M."/>
            <person name="Puglisi E."/>
            <person name="Pedraza R."/>
            <person name="Bassi D."/>
            <person name="Cocconcelli P.S."/>
        </authorList>
    </citation>
    <scope>NUCLEOTIDE SEQUENCE [LARGE SCALE GENOMIC DNA]</scope>
    <source>
        <strain evidence="2 3">2A1</strain>
        <plasmid evidence="2">unnamed</plasmid>
    </source>
</reference>
<organism evidence="2 3">
    <name type="scientific">Azospirillum brasilense</name>
    <dbReference type="NCBI Taxonomy" id="192"/>
    <lineage>
        <taxon>Bacteria</taxon>
        <taxon>Pseudomonadati</taxon>
        <taxon>Pseudomonadota</taxon>
        <taxon>Alphaproteobacteria</taxon>
        <taxon>Rhodospirillales</taxon>
        <taxon>Azospirillaceae</taxon>
        <taxon>Azospirillum</taxon>
    </lineage>
</organism>
<sequence length="162" mass="18068">MVLEGGRIRPALASDPPARIVGVVGANPTIVGDAAWNCWAGKYRRDDYGGLLTEEYELVEWQETVPAADPGAPPDIRPHRCPADAIPEDTAVPPEARRTVQRRPILNPAFDPARPYRPRAERPEWTIVGLMGKLRVRQGQPTGDRWMKLCTVSPTVEEWLVR</sequence>
<gene>
    <name evidence="2" type="ORF">CHT98_28845</name>
</gene>
<comment type="caution">
    <text evidence="2">The sequence shown here is derived from an EMBL/GenBank/DDBJ whole genome shotgun (WGS) entry which is preliminary data.</text>
</comment>
<dbReference type="InterPro" id="IPR021865">
    <property type="entry name" value="Peptidase_G2"/>
</dbReference>
<name>A0A235H540_AZOBR</name>
<dbReference type="EMBL" id="NOWT01000042">
    <property type="protein sequence ID" value="OYD80916.1"/>
    <property type="molecule type" value="Genomic_DNA"/>
</dbReference>
<geneLocation type="plasmid" evidence="2">
    <name>unnamed</name>
</geneLocation>
<keyword evidence="2" id="KW-0614">Plasmid</keyword>
<dbReference type="AlphaFoldDB" id="A0A235H540"/>
<evidence type="ECO:0000259" key="1">
    <source>
        <dbReference type="Pfam" id="PF11962"/>
    </source>
</evidence>
<evidence type="ECO:0000313" key="3">
    <source>
        <dbReference type="Proteomes" id="UP000215367"/>
    </source>
</evidence>
<accession>A0A235H540</accession>
<dbReference type="Pfam" id="PF11962">
    <property type="entry name" value="Peptidase_G2"/>
    <property type="match status" value="1"/>
</dbReference>
<feature type="domain" description="Peptidase G2 IMC autoproteolytic cleavage" evidence="1">
    <location>
        <begin position="2"/>
        <end position="137"/>
    </location>
</feature>
<dbReference type="Gene3D" id="2.40.300.10">
    <property type="entry name" value="Head decoration protein D"/>
    <property type="match status" value="2"/>
</dbReference>
<evidence type="ECO:0000313" key="2">
    <source>
        <dbReference type="EMBL" id="OYD80916.1"/>
    </source>
</evidence>
<protein>
    <recommendedName>
        <fullName evidence="1">Peptidase G2 IMC autoproteolytic cleavage domain-containing protein</fullName>
    </recommendedName>
</protein>
<proteinExistence type="predicted"/>
<dbReference type="Proteomes" id="UP000215367">
    <property type="component" value="Unassembled WGS sequence"/>
</dbReference>